<organism evidence="1 2">
    <name type="scientific">Secundilactobacillus oryzae JCM 18671</name>
    <dbReference type="NCBI Taxonomy" id="1291743"/>
    <lineage>
        <taxon>Bacteria</taxon>
        <taxon>Bacillati</taxon>
        <taxon>Bacillota</taxon>
        <taxon>Bacilli</taxon>
        <taxon>Lactobacillales</taxon>
        <taxon>Lactobacillaceae</taxon>
        <taxon>Secundilactobacillus</taxon>
    </lineage>
</organism>
<evidence type="ECO:0000313" key="1">
    <source>
        <dbReference type="EMBL" id="GAK48551.1"/>
    </source>
</evidence>
<evidence type="ECO:0000313" key="2">
    <source>
        <dbReference type="Proteomes" id="UP000028700"/>
    </source>
</evidence>
<comment type="caution">
    <text evidence="1">The sequence shown here is derived from an EMBL/GenBank/DDBJ whole genome shotgun (WGS) entry which is preliminary data.</text>
</comment>
<protein>
    <submittedName>
        <fullName evidence="1">Uncharacterized protein</fullName>
    </submittedName>
</protein>
<dbReference type="EMBL" id="BBJM01000037">
    <property type="protein sequence ID" value="GAK48551.1"/>
    <property type="molecule type" value="Genomic_DNA"/>
</dbReference>
<accession>A0A081BKI3</accession>
<name>A0A081BKI3_9LACO</name>
<gene>
    <name evidence="1" type="ORF">LOSG293_370090</name>
</gene>
<proteinExistence type="predicted"/>
<reference evidence="1" key="1">
    <citation type="journal article" date="2014" name="Genome Announc.">
        <title>Draft Genome Sequence of Lactobacillus oryzae Strain SG293T.</title>
        <authorList>
            <person name="Tanizawa Y."/>
            <person name="Fujisawa T."/>
            <person name="Mochizuki T."/>
            <person name="Kaminuma E."/>
            <person name="Nakamura Y."/>
            <person name="Tohno M."/>
        </authorList>
    </citation>
    <scope>NUCLEOTIDE SEQUENCE [LARGE SCALE GENOMIC DNA]</scope>
    <source>
        <strain evidence="1">SG293</strain>
    </source>
</reference>
<dbReference type="AlphaFoldDB" id="A0A081BKI3"/>
<sequence>MRGTFNNGMQFTAFVRQEARQRGIDPRLFLQEILLDDLLERIALSAYREQFVLKGGFLATAPLEYR</sequence>
<keyword evidence="2" id="KW-1185">Reference proteome</keyword>
<dbReference type="Proteomes" id="UP000028700">
    <property type="component" value="Unassembled WGS sequence"/>
</dbReference>